<sequence>MLCGGTLPPVGIRCIIKNYGSLKECSITIPLVLIYNS</sequence>
<protein>
    <submittedName>
        <fullName evidence="1">Uncharacterized protein</fullName>
    </submittedName>
</protein>
<reference evidence="1" key="1">
    <citation type="submission" date="2022-03" db="EMBL/GenBank/DDBJ databases">
        <authorList>
            <person name="Sayadi A."/>
        </authorList>
    </citation>
    <scope>NUCLEOTIDE SEQUENCE</scope>
</reference>
<keyword evidence="2" id="KW-1185">Reference proteome</keyword>
<dbReference type="Proteomes" id="UP001152888">
    <property type="component" value="Unassembled WGS sequence"/>
</dbReference>
<dbReference type="EMBL" id="CAKOFQ010006880">
    <property type="protein sequence ID" value="CAH1979471.1"/>
    <property type="molecule type" value="Genomic_DNA"/>
</dbReference>
<accession>A0A9P0KQ57</accession>
<dbReference type="AlphaFoldDB" id="A0A9P0KQ57"/>
<name>A0A9P0KQ57_ACAOB</name>
<organism evidence="1 2">
    <name type="scientific">Acanthoscelides obtectus</name>
    <name type="common">Bean weevil</name>
    <name type="synonym">Bruchus obtectus</name>
    <dbReference type="NCBI Taxonomy" id="200917"/>
    <lineage>
        <taxon>Eukaryota</taxon>
        <taxon>Metazoa</taxon>
        <taxon>Ecdysozoa</taxon>
        <taxon>Arthropoda</taxon>
        <taxon>Hexapoda</taxon>
        <taxon>Insecta</taxon>
        <taxon>Pterygota</taxon>
        <taxon>Neoptera</taxon>
        <taxon>Endopterygota</taxon>
        <taxon>Coleoptera</taxon>
        <taxon>Polyphaga</taxon>
        <taxon>Cucujiformia</taxon>
        <taxon>Chrysomeloidea</taxon>
        <taxon>Chrysomelidae</taxon>
        <taxon>Bruchinae</taxon>
        <taxon>Bruchini</taxon>
        <taxon>Acanthoscelides</taxon>
    </lineage>
</organism>
<evidence type="ECO:0000313" key="2">
    <source>
        <dbReference type="Proteomes" id="UP001152888"/>
    </source>
</evidence>
<evidence type="ECO:0000313" key="1">
    <source>
        <dbReference type="EMBL" id="CAH1979471.1"/>
    </source>
</evidence>
<gene>
    <name evidence="1" type="ORF">ACAOBT_LOCUS13453</name>
</gene>
<proteinExistence type="predicted"/>
<comment type="caution">
    <text evidence="1">The sequence shown here is derived from an EMBL/GenBank/DDBJ whole genome shotgun (WGS) entry which is preliminary data.</text>
</comment>